<name>A0A2N9HAS8_FAGSY</name>
<reference evidence="2" key="1">
    <citation type="submission" date="2018-02" db="EMBL/GenBank/DDBJ databases">
        <authorList>
            <person name="Cohen D.B."/>
            <person name="Kent A.D."/>
        </authorList>
    </citation>
    <scope>NUCLEOTIDE SEQUENCE</scope>
</reference>
<evidence type="ECO:0000313" key="2">
    <source>
        <dbReference type="EMBL" id="SPD08873.1"/>
    </source>
</evidence>
<sequence>MQQAERYNGDWSFLDKLLASHHHHTLDHHHQQHQHLQTKCHPSSHQVTDDHVAGTSTQKFPFQYLGCVLPLPQLSPALPSRHRQKSGCLRCQEADSSPNRLAATLGSPATELRSRHLCSRLKDLEKLDPTAEESTPYDVGRAAQSSDAVILGSSATGLRSRHLHRRWKDLEELDPTAQDSSSSEPGRAATRRSKFRRRQALIPC</sequence>
<protein>
    <submittedName>
        <fullName evidence="2">Uncharacterized protein</fullName>
    </submittedName>
</protein>
<evidence type="ECO:0000256" key="1">
    <source>
        <dbReference type="SAM" id="MobiDB-lite"/>
    </source>
</evidence>
<organism evidence="2">
    <name type="scientific">Fagus sylvatica</name>
    <name type="common">Beechnut</name>
    <dbReference type="NCBI Taxonomy" id="28930"/>
    <lineage>
        <taxon>Eukaryota</taxon>
        <taxon>Viridiplantae</taxon>
        <taxon>Streptophyta</taxon>
        <taxon>Embryophyta</taxon>
        <taxon>Tracheophyta</taxon>
        <taxon>Spermatophyta</taxon>
        <taxon>Magnoliopsida</taxon>
        <taxon>eudicotyledons</taxon>
        <taxon>Gunneridae</taxon>
        <taxon>Pentapetalae</taxon>
        <taxon>rosids</taxon>
        <taxon>fabids</taxon>
        <taxon>Fagales</taxon>
        <taxon>Fagaceae</taxon>
        <taxon>Fagus</taxon>
    </lineage>
</organism>
<dbReference type="EMBL" id="OIVN01003112">
    <property type="protein sequence ID" value="SPD08873.1"/>
    <property type="molecule type" value="Genomic_DNA"/>
</dbReference>
<gene>
    <name evidence="2" type="ORF">FSB_LOCUS36755</name>
</gene>
<proteinExistence type="predicted"/>
<accession>A0A2N9HAS8</accession>
<dbReference type="AlphaFoldDB" id="A0A2N9HAS8"/>
<feature type="region of interest" description="Disordered" evidence="1">
    <location>
        <begin position="169"/>
        <end position="204"/>
    </location>
</feature>
<feature type="compositionally biased region" description="Basic residues" evidence="1">
    <location>
        <begin position="189"/>
        <end position="204"/>
    </location>
</feature>